<evidence type="ECO:0000313" key="5">
    <source>
        <dbReference type="EMBL" id="KAK4546504.1"/>
    </source>
</evidence>
<feature type="compositionally biased region" description="Gly residues" evidence="3">
    <location>
        <begin position="403"/>
        <end position="439"/>
    </location>
</feature>
<dbReference type="Proteomes" id="UP001324427">
    <property type="component" value="Unassembled WGS sequence"/>
</dbReference>
<feature type="compositionally biased region" description="Basic and acidic residues" evidence="3">
    <location>
        <begin position="392"/>
        <end position="401"/>
    </location>
</feature>
<dbReference type="PANTHER" id="PTHR10540:SF8">
    <property type="entry name" value="COP9 SIGNALOSOME COMPLEX SUBUNIT 6"/>
    <property type="match status" value="1"/>
</dbReference>
<reference evidence="5 6" key="1">
    <citation type="submission" date="2021-11" db="EMBL/GenBank/DDBJ databases">
        <title>Black yeast isolated from Biological Soil Crust.</title>
        <authorList>
            <person name="Kurbessoian T."/>
        </authorList>
    </citation>
    <scope>NUCLEOTIDE SEQUENCE [LARGE SCALE GENOMIC DNA]</scope>
    <source>
        <strain evidence="5 6">CCFEE 5522</strain>
    </source>
</reference>
<feature type="region of interest" description="Disordered" evidence="3">
    <location>
        <begin position="206"/>
        <end position="251"/>
    </location>
</feature>
<dbReference type="InterPro" id="IPR000555">
    <property type="entry name" value="JAMM/MPN+_dom"/>
</dbReference>
<evidence type="ECO:0000313" key="6">
    <source>
        <dbReference type="Proteomes" id="UP001324427"/>
    </source>
</evidence>
<dbReference type="GO" id="GO:0008180">
    <property type="term" value="C:COP9 signalosome"/>
    <property type="evidence" value="ECO:0007669"/>
    <property type="project" value="UniProtKB-UniRule"/>
</dbReference>
<dbReference type="InterPro" id="IPR024969">
    <property type="entry name" value="EIF3F/CSN6-like_C"/>
</dbReference>
<comment type="caution">
    <text evidence="5">The sequence shown here is derived from an EMBL/GenBank/DDBJ whole genome shotgun (WGS) entry which is preliminary data.</text>
</comment>
<dbReference type="CDD" id="cd08063">
    <property type="entry name" value="MPN_CSN6"/>
    <property type="match status" value="1"/>
</dbReference>
<accession>A0AAV9JNG4</accession>
<evidence type="ECO:0000256" key="1">
    <source>
        <dbReference type="ARBA" id="ARBA00010893"/>
    </source>
</evidence>
<keyword evidence="6" id="KW-1185">Reference proteome</keyword>
<dbReference type="GO" id="GO:0008237">
    <property type="term" value="F:metallopeptidase activity"/>
    <property type="evidence" value="ECO:0007669"/>
    <property type="project" value="InterPro"/>
</dbReference>
<proteinExistence type="inferred from homology"/>
<evidence type="ECO:0000256" key="2">
    <source>
        <dbReference type="RuleBase" id="RU367006"/>
    </source>
</evidence>
<feature type="domain" description="MPN" evidence="4">
    <location>
        <begin position="23"/>
        <end position="165"/>
    </location>
</feature>
<comment type="similarity">
    <text evidence="1 2">Belongs to the peptidase M67A family. CSN6 subfamily.</text>
</comment>
<dbReference type="GO" id="GO:0000338">
    <property type="term" value="P:protein deneddylation"/>
    <property type="evidence" value="ECO:0007669"/>
    <property type="project" value="InterPro"/>
</dbReference>
<dbReference type="Pfam" id="PF01398">
    <property type="entry name" value="JAB"/>
    <property type="match status" value="1"/>
</dbReference>
<dbReference type="AlphaFoldDB" id="A0AAV9JNG4"/>
<dbReference type="Gene3D" id="3.40.140.10">
    <property type="entry name" value="Cytidine Deaminase, domain 2"/>
    <property type="match status" value="1"/>
</dbReference>
<comment type="subcellular location">
    <subcellularLocation>
        <location evidence="2">Cytoplasm</location>
    </subcellularLocation>
    <subcellularLocation>
        <location evidence="2">Nucleus</location>
    </subcellularLocation>
</comment>
<keyword evidence="2" id="KW-0736">Signalosome</keyword>
<gene>
    <name evidence="5" type="ORF">LTR36_001721</name>
</gene>
<organism evidence="5 6">
    <name type="scientific">Oleoguttula mirabilis</name>
    <dbReference type="NCBI Taxonomy" id="1507867"/>
    <lineage>
        <taxon>Eukaryota</taxon>
        <taxon>Fungi</taxon>
        <taxon>Dikarya</taxon>
        <taxon>Ascomycota</taxon>
        <taxon>Pezizomycotina</taxon>
        <taxon>Dothideomycetes</taxon>
        <taxon>Dothideomycetidae</taxon>
        <taxon>Mycosphaerellales</taxon>
        <taxon>Teratosphaeriaceae</taxon>
        <taxon>Oleoguttula</taxon>
    </lineage>
</organism>
<feature type="region of interest" description="Disordered" evidence="3">
    <location>
        <begin position="392"/>
        <end position="439"/>
    </location>
</feature>
<keyword evidence="2" id="KW-0963">Cytoplasm</keyword>
<dbReference type="PANTHER" id="PTHR10540">
    <property type="entry name" value="EUKARYOTIC TRANSLATION INITIATION FACTOR 3 SUBUNIT F-RELATED"/>
    <property type="match status" value="1"/>
</dbReference>
<dbReference type="EMBL" id="JAVFHQ010000014">
    <property type="protein sequence ID" value="KAK4546504.1"/>
    <property type="molecule type" value="Genomic_DNA"/>
</dbReference>
<protein>
    <recommendedName>
        <fullName evidence="2">COP9 signalosome complex subunit 6</fullName>
    </recommendedName>
</protein>
<dbReference type="Pfam" id="PF13012">
    <property type="entry name" value="MitMem_reg"/>
    <property type="match status" value="1"/>
</dbReference>
<dbReference type="PROSITE" id="PS50249">
    <property type="entry name" value="MPN"/>
    <property type="match status" value="1"/>
</dbReference>
<feature type="compositionally biased region" description="Low complexity" evidence="3">
    <location>
        <begin position="331"/>
        <end position="354"/>
    </location>
</feature>
<dbReference type="InterPro" id="IPR033859">
    <property type="entry name" value="MPN_CSN6"/>
</dbReference>
<feature type="region of interest" description="Disordered" evidence="3">
    <location>
        <begin position="324"/>
        <end position="362"/>
    </location>
</feature>
<evidence type="ECO:0000256" key="3">
    <source>
        <dbReference type="SAM" id="MobiDB-lite"/>
    </source>
</evidence>
<sequence>MADKQASSNPLVTAKAADTSLNVQLHPLVLLTISDYITRRALRSQQGPVIGAIIGQQNGRSFTLEHAFECKLDAQDGNVVLDGEWFEERLEQYRDVHKAPALDLVAMFTLGPVEGPQEVHVPVLKQVQALTGMEGVMLLLFHSELVDQLQGGKLPISLYETVHEQEGDKLLMKFRELSYEVETGEAEMIGVDFVAKGGGNATAVTKQEAAQAAESSKKDKSSKGKGKAKEKEKDDETNGGEAAAAAAAASVLSPEDEELIASLTAKSNAIKMLNQRVNLIRSYLATLPQSYLTDASSSTPPPATTNHTLLRSVNSMLSRVPLLAPPSIAHPTDTVTSTTSDTTSTSPTPLPSTLERAGDKERQDVHLTSLLASLTRSVAEAQSMGAKFHIVQREKQQKDRGNAFGGGGGGAGRAGKGTGMGMGMSGFGEEGVLGEAGGF</sequence>
<dbReference type="GO" id="GO:0005737">
    <property type="term" value="C:cytoplasm"/>
    <property type="evidence" value="ECO:0007669"/>
    <property type="project" value="UniProtKB-SubCell"/>
</dbReference>
<name>A0AAV9JNG4_9PEZI</name>
<evidence type="ECO:0000259" key="4">
    <source>
        <dbReference type="PROSITE" id="PS50249"/>
    </source>
</evidence>
<keyword evidence="2" id="KW-0539">Nucleus</keyword>
<dbReference type="InterPro" id="IPR037518">
    <property type="entry name" value="MPN"/>
</dbReference>
<feature type="compositionally biased region" description="Basic and acidic residues" evidence="3">
    <location>
        <begin position="215"/>
        <end position="236"/>
    </location>
</feature>
<comment type="function">
    <text evidence="2">Component of the COP9 signalosome complex (CSN), a complex involved in various cellular and developmental processes.</text>
</comment>